<evidence type="ECO:0000256" key="1">
    <source>
        <dbReference type="ARBA" id="ARBA00022679"/>
    </source>
</evidence>
<name>E6YIF4_BARC7</name>
<dbReference type="Pfam" id="PF03421">
    <property type="entry name" value="Acetyltransf_14"/>
    <property type="match status" value="1"/>
</dbReference>
<dbReference type="OrthoDB" id="6637102at2"/>
<evidence type="ECO:0000256" key="4">
    <source>
        <dbReference type="ARBA" id="ARBA00048364"/>
    </source>
</evidence>
<keyword evidence="2" id="KW-0012">Acyltransferase</keyword>
<dbReference type="Proteomes" id="UP000009101">
    <property type="component" value="Chromosome"/>
</dbReference>
<reference evidence="7" key="1">
    <citation type="submission" date="2009-11" db="EMBL/GenBank/DDBJ databases">
        <title>Genome sequencing of Bartonella species and comparative genomics.</title>
        <authorList>
            <person name="Engel P."/>
            <person name="Salzburger W."/>
            <person name="Marius L."/>
            <person name="Chao-Chin C."/>
            <person name="Soichi M."/>
            <person name="Christa L."/>
            <person name="Alexandra C."/>
            <person name="Aurelie L."/>
            <person name="Claudine M."/>
            <person name="Stephan S.C."/>
            <person name="Christoph D."/>
        </authorList>
    </citation>
    <scope>NUCLEOTIDE SEQUENCE [LARGE SCALE GENOMIC DNA]</scope>
    <source>
        <strain evidence="7">CIP 104772 / 73</strain>
    </source>
</reference>
<keyword evidence="1" id="KW-0808">Transferase</keyword>
<dbReference type="AlphaFoldDB" id="E6YIF4"/>
<reference evidence="6 7" key="2">
    <citation type="journal article" date="2011" name="PLoS Genet.">
        <title>Parallel evolution of a type IV secretion system in radiating lineages of the host-restricted bacterial pathogen Bartonella.</title>
        <authorList>
            <person name="Engel P."/>
            <person name="Salzburger W."/>
            <person name="Liesch M."/>
            <person name="Chang C.C."/>
            <person name="Maruyama S."/>
            <person name="Lanz C."/>
            <person name="Calteau A."/>
            <person name="Lajus A."/>
            <person name="Medigue C."/>
            <person name="Schuster S.C."/>
            <person name="Dehio C."/>
        </authorList>
    </citation>
    <scope>NUCLEOTIDE SEQUENCE [LARGE SCALE GENOMIC DNA]</scope>
    <source>
        <strain evidence="7">CIP 104772 / 73</strain>
    </source>
</reference>
<dbReference type="RefSeq" id="WP_013545275.1">
    <property type="nucleotide sequence ID" value="NC_014932.1"/>
</dbReference>
<evidence type="ECO:0000256" key="2">
    <source>
        <dbReference type="ARBA" id="ARBA00023315"/>
    </source>
</evidence>
<comment type="catalytic activity">
    <reaction evidence="5">
        <text>L-seryl-[protein] + acetyl-CoA = O-acetyl-L-seryl-[protein] + CoA</text>
        <dbReference type="Rhea" id="RHEA:59392"/>
        <dbReference type="Rhea" id="RHEA-COMP:9863"/>
        <dbReference type="Rhea" id="RHEA-COMP:15352"/>
        <dbReference type="ChEBI" id="CHEBI:29999"/>
        <dbReference type="ChEBI" id="CHEBI:57287"/>
        <dbReference type="ChEBI" id="CHEBI:57288"/>
        <dbReference type="ChEBI" id="CHEBI:141128"/>
    </reaction>
    <physiologicalReaction direction="left-to-right" evidence="5">
        <dbReference type="Rhea" id="RHEA:59393"/>
    </physiologicalReaction>
</comment>
<organism evidence="6 7">
    <name type="scientific">Bartonella clarridgeiae (strain CCUG 45776 / CIP 104772 / 73)</name>
    <dbReference type="NCBI Taxonomy" id="696125"/>
    <lineage>
        <taxon>Bacteria</taxon>
        <taxon>Pseudomonadati</taxon>
        <taxon>Pseudomonadota</taxon>
        <taxon>Alphaproteobacteria</taxon>
        <taxon>Hyphomicrobiales</taxon>
        <taxon>Bartonellaceae</taxon>
        <taxon>Bartonella</taxon>
    </lineage>
</organism>
<dbReference type="KEGG" id="bcd:BARCL_0961"/>
<comment type="catalytic activity">
    <reaction evidence="4">
        <text>L-threonyl-[protein] + acetyl-CoA = O-acetyl-L-threonyl-[protein] + CoA</text>
        <dbReference type="Rhea" id="RHEA:65340"/>
        <dbReference type="Rhea" id="RHEA-COMP:11060"/>
        <dbReference type="Rhea" id="RHEA-COMP:16780"/>
        <dbReference type="ChEBI" id="CHEBI:30013"/>
        <dbReference type="ChEBI" id="CHEBI:57287"/>
        <dbReference type="ChEBI" id="CHEBI:57288"/>
        <dbReference type="ChEBI" id="CHEBI:141025"/>
    </reaction>
    <physiologicalReaction direction="left-to-right" evidence="4">
        <dbReference type="Rhea" id="RHEA:65341"/>
    </physiologicalReaction>
</comment>
<dbReference type="InterPro" id="IPR005083">
    <property type="entry name" value="YopJ-like"/>
</dbReference>
<dbReference type="EMBL" id="FN645454">
    <property type="protein sequence ID" value="CBI76642.1"/>
    <property type="molecule type" value="Genomic_DNA"/>
</dbReference>
<gene>
    <name evidence="6" type="primary">yopJ</name>
    <name evidence="6" type="ordered locus">BARCL_0961</name>
</gene>
<evidence type="ECO:0000256" key="5">
    <source>
        <dbReference type="ARBA" id="ARBA00048662"/>
    </source>
</evidence>
<protein>
    <submittedName>
        <fullName evidence="6">Effector protein yopJ (Virulence factor yopJ)</fullName>
    </submittedName>
</protein>
<comment type="similarity">
    <text evidence="3">Belongs to the acetyltransferase YopJ family.</text>
</comment>
<dbReference type="eggNOG" id="ENOG502ZA8U">
    <property type="taxonomic scope" value="Bacteria"/>
</dbReference>
<dbReference type="HOGENOM" id="CLU_051983_0_0_5"/>
<accession>E6YIF4</accession>
<dbReference type="GO" id="GO:0016746">
    <property type="term" value="F:acyltransferase activity"/>
    <property type="evidence" value="ECO:0007669"/>
    <property type="project" value="UniProtKB-KW"/>
</dbReference>
<evidence type="ECO:0000313" key="7">
    <source>
        <dbReference type="Proteomes" id="UP000009101"/>
    </source>
</evidence>
<sequence length="287" mass="33218">MLRLFNSIDRASDSFITEENDIAREALEGLITRLESDIIDGSWMTKGYMDIDFKMMPALVKQANNKYPEMNLKLAMTFEDLCVSVQKTIDDGIQSSRFITNILNRSMPHFVVIDLKTIDDKTSLVLFEATKLDHKISKILISRMKRVIEASQLPSCYYSIVEMDIQRSFSECGIFSLALAKKLYHEAEKLERIHKDNIDGVLCDCESYLPYDKLDTYLPVTFYKHAQGISRINEYVKSNPEAANKIINKKNETIFERFDRNSIVVNKKNVSVSSHRKRISEYRSLIR</sequence>
<evidence type="ECO:0000313" key="6">
    <source>
        <dbReference type="EMBL" id="CBI76642.1"/>
    </source>
</evidence>
<evidence type="ECO:0000256" key="3">
    <source>
        <dbReference type="ARBA" id="ARBA00023785"/>
    </source>
</evidence>
<proteinExistence type="inferred from homology"/>
<dbReference type="NCBIfam" id="NF011898">
    <property type="entry name" value="PRK15371.1"/>
    <property type="match status" value="1"/>
</dbReference>
<keyword evidence="7" id="KW-1185">Reference proteome</keyword>